<dbReference type="STRING" id="1754190.A0A1Y2B9T5"/>
<dbReference type="CDD" id="cd04730">
    <property type="entry name" value="NPD_like"/>
    <property type="match status" value="1"/>
</dbReference>
<sequence>MNRVCKILGIQKPIIQAPMLWITSPKLVAAVSNAGGLGVIGPNGGYKKPVTSVKDTVDEMRKTIRKTRELTDKPFGMNVAPARYDPAGYSKAILKLCKEEGVKILAAAGNISPEEFRQWKEDGFTLIAREINPTVRGAKEAEKAGADIIVATGCDEGGCMPSLVNGMASITALISDAVKIPVLAAGGIVNEKLVRAAIAVGAEGVYVGTRFMTSKECRLAQNFKEDIMNADPDEYIPFQIWNGENRWRSTPHKVAREALEENKKGNLNPSVGNCFKGWIEGDMDASSNTMANTSSLIHSIDSCKDIVNELAKPFKC</sequence>
<dbReference type="SUPFAM" id="SSF51412">
    <property type="entry name" value="Inosine monophosphate dehydrogenase (IMPDH)"/>
    <property type="match status" value="1"/>
</dbReference>
<keyword evidence="1" id="KW-0285">Flavoprotein</keyword>
<dbReference type="GO" id="GO:0018580">
    <property type="term" value="F:nitronate monooxygenase activity"/>
    <property type="evidence" value="ECO:0007669"/>
    <property type="project" value="InterPro"/>
</dbReference>
<dbReference type="Pfam" id="PF03060">
    <property type="entry name" value="NMO"/>
    <property type="match status" value="1"/>
</dbReference>
<keyword evidence="4" id="KW-0223">Dioxygenase</keyword>
<evidence type="ECO:0000313" key="4">
    <source>
        <dbReference type="EMBL" id="ORY31456.1"/>
    </source>
</evidence>
<dbReference type="InterPro" id="IPR013785">
    <property type="entry name" value="Aldolase_TIM"/>
</dbReference>
<gene>
    <name evidence="4" type="ORF">LY90DRAFT_76877</name>
</gene>
<dbReference type="PANTHER" id="PTHR32332:SF20">
    <property type="entry name" value="2-NITROPROPANE DIOXYGENASE-LIKE PROTEIN"/>
    <property type="match status" value="1"/>
</dbReference>
<accession>A0A1Y2B9T5</accession>
<protein>
    <submittedName>
        <fullName evidence="4">2-nitropropane dioxygenase-like enzyme</fullName>
    </submittedName>
</protein>
<evidence type="ECO:0000256" key="1">
    <source>
        <dbReference type="ARBA" id="ARBA00022630"/>
    </source>
</evidence>
<keyword evidence="5" id="KW-1185">Reference proteome</keyword>
<reference evidence="4 5" key="1">
    <citation type="submission" date="2016-08" db="EMBL/GenBank/DDBJ databases">
        <title>A Parts List for Fungal Cellulosomes Revealed by Comparative Genomics.</title>
        <authorList>
            <consortium name="DOE Joint Genome Institute"/>
            <person name="Haitjema C.H."/>
            <person name="Gilmore S.P."/>
            <person name="Henske J.K."/>
            <person name="Solomon K.V."/>
            <person name="De Groot R."/>
            <person name="Kuo A."/>
            <person name="Mondo S.J."/>
            <person name="Salamov A.A."/>
            <person name="Labutti K."/>
            <person name="Zhao Z."/>
            <person name="Chiniquy J."/>
            <person name="Barry K."/>
            <person name="Brewer H.M."/>
            <person name="Purvine S.O."/>
            <person name="Wright A.T."/>
            <person name="Boxma B."/>
            <person name="Van Alen T."/>
            <person name="Hackstein J.H."/>
            <person name="Baker S.E."/>
            <person name="Grigoriev I.V."/>
            <person name="O'Malley M.A."/>
        </authorList>
    </citation>
    <scope>NUCLEOTIDE SEQUENCE [LARGE SCALE GENOMIC DNA]</scope>
    <source>
        <strain evidence="4 5">G1</strain>
    </source>
</reference>
<name>A0A1Y2B9T5_9FUNG</name>
<dbReference type="Gene3D" id="3.20.20.70">
    <property type="entry name" value="Aldolase class I"/>
    <property type="match status" value="1"/>
</dbReference>
<keyword evidence="2" id="KW-0288">FMN</keyword>
<organism evidence="4 5">
    <name type="scientific">Neocallimastix californiae</name>
    <dbReference type="NCBI Taxonomy" id="1754190"/>
    <lineage>
        <taxon>Eukaryota</taxon>
        <taxon>Fungi</taxon>
        <taxon>Fungi incertae sedis</taxon>
        <taxon>Chytridiomycota</taxon>
        <taxon>Chytridiomycota incertae sedis</taxon>
        <taxon>Neocallimastigomycetes</taxon>
        <taxon>Neocallimastigales</taxon>
        <taxon>Neocallimastigaceae</taxon>
        <taxon>Neocallimastix</taxon>
    </lineage>
</organism>
<dbReference type="AlphaFoldDB" id="A0A1Y2B9T5"/>
<dbReference type="EMBL" id="MCOG01000169">
    <property type="protein sequence ID" value="ORY31456.1"/>
    <property type="molecule type" value="Genomic_DNA"/>
</dbReference>
<dbReference type="InterPro" id="IPR004136">
    <property type="entry name" value="NMO"/>
</dbReference>
<evidence type="ECO:0000256" key="2">
    <source>
        <dbReference type="ARBA" id="ARBA00022643"/>
    </source>
</evidence>
<comment type="caution">
    <text evidence="4">The sequence shown here is derived from an EMBL/GenBank/DDBJ whole genome shotgun (WGS) entry which is preliminary data.</text>
</comment>
<dbReference type="GO" id="GO:0051213">
    <property type="term" value="F:dioxygenase activity"/>
    <property type="evidence" value="ECO:0007669"/>
    <property type="project" value="UniProtKB-KW"/>
</dbReference>
<proteinExistence type="predicted"/>
<evidence type="ECO:0000256" key="3">
    <source>
        <dbReference type="ARBA" id="ARBA00023002"/>
    </source>
</evidence>
<keyword evidence="3" id="KW-0560">Oxidoreductase</keyword>
<evidence type="ECO:0000313" key="5">
    <source>
        <dbReference type="Proteomes" id="UP000193920"/>
    </source>
</evidence>
<dbReference type="Proteomes" id="UP000193920">
    <property type="component" value="Unassembled WGS sequence"/>
</dbReference>
<dbReference type="PANTHER" id="PTHR32332">
    <property type="entry name" value="2-NITROPROPANE DIOXYGENASE"/>
    <property type="match status" value="1"/>
</dbReference>
<dbReference type="OrthoDB" id="412383at2759"/>